<protein>
    <submittedName>
        <fullName evidence="2">Uncharacterized protein</fullName>
    </submittedName>
</protein>
<proteinExistence type="predicted"/>
<name>A0A0A9GKZ9_ARUDO</name>
<evidence type="ECO:0000256" key="1">
    <source>
        <dbReference type="SAM" id="Phobius"/>
    </source>
</evidence>
<evidence type="ECO:0000313" key="2">
    <source>
        <dbReference type="EMBL" id="JAE23221.1"/>
    </source>
</evidence>
<accession>A0A0A9GKZ9</accession>
<dbReference type="EMBL" id="GBRH01174675">
    <property type="protein sequence ID" value="JAE23221.1"/>
    <property type="molecule type" value="Transcribed_RNA"/>
</dbReference>
<reference evidence="2" key="1">
    <citation type="submission" date="2014-09" db="EMBL/GenBank/DDBJ databases">
        <authorList>
            <person name="Magalhaes I.L.F."/>
            <person name="Oliveira U."/>
            <person name="Santos F.R."/>
            <person name="Vidigal T.H.D.A."/>
            <person name="Brescovit A.D."/>
            <person name="Santos A.J."/>
        </authorList>
    </citation>
    <scope>NUCLEOTIDE SEQUENCE</scope>
    <source>
        <tissue evidence="2">Shoot tissue taken approximately 20 cm above the soil surface</tissue>
    </source>
</reference>
<organism evidence="2">
    <name type="scientific">Arundo donax</name>
    <name type="common">Giant reed</name>
    <name type="synonym">Donax arundinaceus</name>
    <dbReference type="NCBI Taxonomy" id="35708"/>
    <lineage>
        <taxon>Eukaryota</taxon>
        <taxon>Viridiplantae</taxon>
        <taxon>Streptophyta</taxon>
        <taxon>Embryophyta</taxon>
        <taxon>Tracheophyta</taxon>
        <taxon>Spermatophyta</taxon>
        <taxon>Magnoliopsida</taxon>
        <taxon>Liliopsida</taxon>
        <taxon>Poales</taxon>
        <taxon>Poaceae</taxon>
        <taxon>PACMAD clade</taxon>
        <taxon>Arundinoideae</taxon>
        <taxon>Arundineae</taxon>
        <taxon>Arundo</taxon>
    </lineage>
</organism>
<keyword evidence="1" id="KW-1133">Transmembrane helix</keyword>
<keyword evidence="1" id="KW-0812">Transmembrane</keyword>
<dbReference type="AlphaFoldDB" id="A0A0A9GKZ9"/>
<feature type="transmembrane region" description="Helical" evidence="1">
    <location>
        <begin position="32"/>
        <end position="50"/>
    </location>
</feature>
<reference evidence="2" key="2">
    <citation type="journal article" date="2015" name="Data Brief">
        <title>Shoot transcriptome of the giant reed, Arundo donax.</title>
        <authorList>
            <person name="Barrero R.A."/>
            <person name="Guerrero F.D."/>
            <person name="Moolhuijzen P."/>
            <person name="Goolsby J.A."/>
            <person name="Tidwell J."/>
            <person name="Bellgard S.E."/>
            <person name="Bellgard M.I."/>
        </authorList>
    </citation>
    <scope>NUCLEOTIDE SEQUENCE</scope>
    <source>
        <tissue evidence="2">Shoot tissue taken approximately 20 cm above the soil surface</tissue>
    </source>
</reference>
<sequence length="66" mass="7594">MSEFGFSDGDFSVTVFQFVTPFIKFGCSRLNFIFRTIFSFLLVIVGYVSSPTTYMQSRFFLTTFGL</sequence>
<keyword evidence="1" id="KW-0472">Membrane</keyword>